<evidence type="ECO:0000256" key="1">
    <source>
        <dbReference type="ARBA" id="ARBA00022741"/>
    </source>
</evidence>
<dbReference type="Proteomes" id="UP000789342">
    <property type="component" value="Unassembled WGS sequence"/>
</dbReference>
<gene>
    <name evidence="3" type="ORF">AMORRO_LOCUS8923</name>
</gene>
<keyword evidence="4" id="KW-1185">Reference proteome</keyword>
<dbReference type="CDD" id="cd00882">
    <property type="entry name" value="Ras_like_GTPase"/>
    <property type="match status" value="1"/>
</dbReference>
<evidence type="ECO:0000313" key="3">
    <source>
        <dbReference type="EMBL" id="CAG8627165.1"/>
    </source>
</evidence>
<evidence type="ECO:0000259" key="2">
    <source>
        <dbReference type="Pfam" id="PF04548"/>
    </source>
</evidence>
<name>A0A9N9GQE5_9GLOM</name>
<organism evidence="3 4">
    <name type="scientific">Acaulospora morrowiae</name>
    <dbReference type="NCBI Taxonomy" id="94023"/>
    <lineage>
        <taxon>Eukaryota</taxon>
        <taxon>Fungi</taxon>
        <taxon>Fungi incertae sedis</taxon>
        <taxon>Mucoromycota</taxon>
        <taxon>Glomeromycotina</taxon>
        <taxon>Glomeromycetes</taxon>
        <taxon>Diversisporales</taxon>
        <taxon>Acaulosporaceae</taxon>
        <taxon>Acaulospora</taxon>
    </lineage>
</organism>
<dbReference type="Gene3D" id="3.40.50.300">
    <property type="entry name" value="P-loop containing nucleotide triphosphate hydrolases"/>
    <property type="match status" value="1"/>
</dbReference>
<reference evidence="3" key="1">
    <citation type="submission" date="2021-06" db="EMBL/GenBank/DDBJ databases">
        <authorList>
            <person name="Kallberg Y."/>
            <person name="Tangrot J."/>
            <person name="Rosling A."/>
        </authorList>
    </citation>
    <scope>NUCLEOTIDE SEQUENCE</scope>
    <source>
        <strain evidence="3">CL551</strain>
    </source>
</reference>
<protein>
    <submittedName>
        <fullName evidence="3">13864_t:CDS:1</fullName>
    </submittedName>
</protein>
<evidence type="ECO:0000313" key="4">
    <source>
        <dbReference type="Proteomes" id="UP000789342"/>
    </source>
</evidence>
<dbReference type="AlphaFoldDB" id="A0A9N9GQE5"/>
<dbReference type="InterPro" id="IPR027417">
    <property type="entry name" value="P-loop_NTPase"/>
</dbReference>
<dbReference type="SUPFAM" id="SSF52540">
    <property type="entry name" value="P-loop containing nucleoside triphosphate hydrolases"/>
    <property type="match status" value="1"/>
</dbReference>
<dbReference type="GO" id="GO:0005525">
    <property type="term" value="F:GTP binding"/>
    <property type="evidence" value="ECO:0007669"/>
    <property type="project" value="InterPro"/>
</dbReference>
<accession>A0A9N9GQE5</accession>
<proteinExistence type="predicted"/>
<keyword evidence="1" id="KW-0547">Nucleotide-binding</keyword>
<dbReference type="InterPro" id="IPR006703">
    <property type="entry name" value="G_AIG1"/>
</dbReference>
<dbReference type="EMBL" id="CAJVPV010008157">
    <property type="protein sequence ID" value="CAG8627165.1"/>
    <property type="molecule type" value="Genomic_DNA"/>
</dbReference>
<comment type="caution">
    <text evidence="3">The sequence shown here is derived from an EMBL/GenBank/DDBJ whole genome shotgun (WGS) entry which is preliminary data.</text>
</comment>
<dbReference type="Pfam" id="PF04548">
    <property type="entry name" value="AIG1"/>
    <property type="match status" value="1"/>
</dbReference>
<feature type="domain" description="AIG1-type G" evidence="2">
    <location>
        <begin position="6"/>
        <end position="135"/>
    </location>
</feature>
<sequence length="273" mass="31519">MEQTTNVILFGATGCGKSTIANMLYKGEIYEDDNEFKINDGGKGCTPDITLKFNEKFGIFDTVGLGEPEGGTVENKKAVEFIRDRLSYLRFPLHYICYVKIQGRFTKSDSEYFKEFKELFKHEEKNFIIIITHCKRNWIEENMEVIRENFGNYPVIGVDFPSDKDDDEYIQQYNKKKRDQSLKELLGHFSTLNNEGIKLQILSASDVIEHKVQRYVRFIPVIGATYTIYSSGVYFLKGNKRVASERIREGLISGFADEAGLYPIRLVYNILKD</sequence>
<dbReference type="OrthoDB" id="8954335at2759"/>